<name>A0A399D3I5_9BACT</name>
<evidence type="ECO:0000256" key="6">
    <source>
        <dbReference type="ARBA" id="ARBA00023315"/>
    </source>
</evidence>
<protein>
    <recommendedName>
        <fullName evidence="10">Lipid A biosynthesis acyltransferase</fullName>
    </recommendedName>
</protein>
<evidence type="ECO:0000313" key="9">
    <source>
        <dbReference type="Proteomes" id="UP000266441"/>
    </source>
</evidence>
<evidence type="ECO:0000313" key="8">
    <source>
        <dbReference type="EMBL" id="RIH66199.1"/>
    </source>
</evidence>
<dbReference type="OrthoDB" id="9801955at2"/>
<keyword evidence="3" id="KW-0997">Cell inner membrane</keyword>
<keyword evidence="5 7" id="KW-0472">Membrane</keyword>
<comment type="subcellular location">
    <subcellularLocation>
        <location evidence="1">Cell inner membrane</location>
    </subcellularLocation>
</comment>
<dbReference type="PANTHER" id="PTHR30606:SF10">
    <property type="entry name" value="PHOSPHATIDYLINOSITOL MANNOSIDE ACYLTRANSFERASE"/>
    <property type="match status" value="1"/>
</dbReference>
<keyword evidence="6" id="KW-0012">Acyltransferase</keyword>
<dbReference type="GO" id="GO:0009247">
    <property type="term" value="P:glycolipid biosynthetic process"/>
    <property type="evidence" value="ECO:0007669"/>
    <property type="project" value="UniProtKB-ARBA"/>
</dbReference>
<gene>
    <name evidence="8" type="ORF">D1164_04620</name>
</gene>
<reference evidence="8 9" key="1">
    <citation type="journal article" date="2015" name="Int. J. Syst. Evol. Microbiol.">
        <title>Mariniphaga sediminis sp. nov., isolated from coastal sediment.</title>
        <authorList>
            <person name="Wang F.Q."/>
            <person name="Shen Q.Y."/>
            <person name="Chen G.J."/>
            <person name="Du Z.J."/>
        </authorList>
    </citation>
    <scope>NUCLEOTIDE SEQUENCE [LARGE SCALE GENOMIC DNA]</scope>
    <source>
        <strain evidence="8 9">SY21</strain>
    </source>
</reference>
<evidence type="ECO:0000256" key="4">
    <source>
        <dbReference type="ARBA" id="ARBA00022679"/>
    </source>
</evidence>
<evidence type="ECO:0000256" key="7">
    <source>
        <dbReference type="SAM" id="Phobius"/>
    </source>
</evidence>
<keyword evidence="2" id="KW-1003">Cell membrane</keyword>
<sequence>MNRGFSSNIGIFFLKQVARFPFPVLYFLSGLFFLIVYYVVGYRKKVVLENLKKSFPEKSEKELKSIFRKFYKHLGDLMLEVIKLGKMKETDFRKRITVKNAESVNRFFEEGKSVVVLTMHYNNWEWASCFPLFIKHKILGVYKPLHNPQYDVFVYQNRQRMGAEMISNFQVLRRVIKANTEKEPVFIWLAGDQTPPFFHKFWLTFLNQETMFYPGPAAISRRFNYPVFFQKTVKKQRGVYEISFDLLFENPQEFSETEIMKAYIRKMEATIREQPEYYLWSHKRWKNKRPADVPLKG</sequence>
<evidence type="ECO:0008006" key="10">
    <source>
        <dbReference type="Google" id="ProtNLM"/>
    </source>
</evidence>
<accession>A0A399D3I5</accession>
<keyword evidence="4" id="KW-0808">Transferase</keyword>
<dbReference type="InterPro" id="IPR004960">
    <property type="entry name" value="LipA_acyltrans"/>
</dbReference>
<dbReference type="AlphaFoldDB" id="A0A399D3I5"/>
<evidence type="ECO:0000256" key="1">
    <source>
        <dbReference type="ARBA" id="ARBA00004533"/>
    </source>
</evidence>
<comment type="caution">
    <text evidence="8">The sequence shown here is derived from an EMBL/GenBank/DDBJ whole genome shotgun (WGS) entry which is preliminary data.</text>
</comment>
<dbReference type="EMBL" id="QWET01000003">
    <property type="protein sequence ID" value="RIH66199.1"/>
    <property type="molecule type" value="Genomic_DNA"/>
</dbReference>
<dbReference type="GO" id="GO:0005886">
    <property type="term" value="C:plasma membrane"/>
    <property type="evidence" value="ECO:0007669"/>
    <property type="project" value="UniProtKB-SubCell"/>
</dbReference>
<feature type="transmembrane region" description="Helical" evidence="7">
    <location>
        <begin position="20"/>
        <end position="40"/>
    </location>
</feature>
<dbReference type="CDD" id="cd07984">
    <property type="entry name" value="LPLAT_LABLAT-like"/>
    <property type="match status" value="1"/>
</dbReference>
<dbReference type="PANTHER" id="PTHR30606">
    <property type="entry name" value="LIPID A BIOSYNTHESIS LAUROYL ACYLTRANSFERASE"/>
    <property type="match status" value="1"/>
</dbReference>
<keyword evidence="7" id="KW-0812">Transmembrane</keyword>
<keyword evidence="9" id="KW-1185">Reference proteome</keyword>
<keyword evidence="7" id="KW-1133">Transmembrane helix</keyword>
<dbReference type="Proteomes" id="UP000266441">
    <property type="component" value="Unassembled WGS sequence"/>
</dbReference>
<proteinExistence type="predicted"/>
<evidence type="ECO:0000256" key="5">
    <source>
        <dbReference type="ARBA" id="ARBA00023136"/>
    </source>
</evidence>
<dbReference type="Pfam" id="PF03279">
    <property type="entry name" value="Lip_A_acyltrans"/>
    <property type="match status" value="1"/>
</dbReference>
<organism evidence="8 9">
    <name type="scientific">Mariniphaga sediminis</name>
    <dbReference type="NCBI Taxonomy" id="1628158"/>
    <lineage>
        <taxon>Bacteria</taxon>
        <taxon>Pseudomonadati</taxon>
        <taxon>Bacteroidota</taxon>
        <taxon>Bacteroidia</taxon>
        <taxon>Marinilabiliales</taxon>
        <taxon>Prolixibacteraceae</taxon>
        <taxon>Mariniphaga</taxon>
    </lineage>
</organism>
<dbReference type="GO" id="GO:0016746">
    <property type="term" value="F:acyltransferase activity"/>
    <property type="evidence" value="ECO:0007669"/>
    <property type="project" value="UniProtKB-KW"/>
</dbReference>
<evidence type="ECO:0000256" key="2">
    <source>
        <dbReference type="ARBA" id="ARBA00022475"/>
    </source>
</evidence>
<dbReference type="RefSeq" id="WP_119348786.1">
    <property type="nucleotide sequence ID" value="NZ_QWET01000003.1"/>
</dbReference>
<evidence type="ECO:0000256" key="3">
    <source>
        <dbReference type="ARBA" id="ARBA00022519"/>
    </source>
</evidence>